<dbReference type="InterPro" id="IPR050712">
    <property type="entry name" value="NAD(P)H-dep_reductase"/>
</dbReference>
<sequence length="185" mass="19743">MTPPLRLLLVVGSVRDGRRGPAVADWVRRRLAGRDGIELDVVDLLDLDLPASADGSGDTEAWRDRVAAADAFVVVTPEYNHGYPGPLKTAIDAVTDGWHGKTVAFVSYGGTAGGARAVEQLRPVFAELHAHTVREQVLLPHVWELLDADGVLDAPRAEGAVTAMLDQVVWWGTALRSARAVGAPV</sequence>
<organism evidence="2 3">
    <name type="scientific">Cellulomonas phragmiteti</name>
    <dbReference type="NCBI Taxonomy" id="478780"/>
    <lineage>
        <taxon>Bacteria</taxon>
        <taxon>Bacillati</taxon>
        <taxon>Actinomycetota</taxon>
        <taxon>Actinomycetes</taxon>
        <taxon>Micrococcales</taxon>
        <taxon>Cellulomonadaceae</taxon>
        <taxon>Cellulomonas</taxon>
    </lineage>
</organism>
<dbReference type="RefSeq" id="WP_203676260.1">
    <property type="nucleotide sequence ID" value="NZ_BONP01000038.1"/>
</dbReference>
<dbReference type="SUPFAM" id="SSF52218">
    <property type="entry name" value="Flavoproteins"/>
    <property type="match status" value="1"/>
</dbReference>
<keyword evidence="3" id="KW-1185">Reference proteome</keyword>
<name>A0ABQ4DR42_9CELL</name>
<dbReference type="InterPro" id="IPR005025">
    <property type="entry name" value="FMN_Rdtase-like_dom"/>
</dbReference>
<dbReference type="Proteomes" id="UP000614741">
    <property type="component" value="Unassembled WGS sequence"/>
</dbReference>
<evidence type="ECO:0000313" key="3">
    <source>
        <dbReference type="Proteomes" id="UP000614741"/>
    </source>
</evidence>
<proteinExistence type="predicted"/>
<dbReference type="PANTHER" id="PTHR30543:SF21">
    <property type="entry name" value="NAD(P)H-DEPENDENT FMN REDUCTASE LOT6"/>
    <property type="match status" value="1"/>
</dbReference>
<evidence type="ECO:0000259" key="1">
    <source>
        <dbReference type="Pfam" id="PF03358"/>
    </source>
</evidence>
<comment type="caution">
    <text evidence="2">The sequence shown here is derived from an EMBL/GenBank/DDBJ whole genome shotgun (WGS) entry which is preliminary data.</text>
</comment>
<dbReference type="Gene3D" id="3.40.50.360">
    <property type="match status" value="1"/>
</dbReference>
<feature type="domain" description="NADPH-dependent FMN reductase-like" evidence="1">
    <location>
        <begin position="6"/>
        <end position="143"/>
    </location>
</feature>
<dbReference type="PANTHER" id="PTHR30543">
    <property type="entry name" value="CHROMATE REDUCTASE"/>
    <property type="match status" value="1"/>
</dbReference>
<accession>A0ABQ4DR42</accession>
<dbReference type="EMBL" id="BONP01000038">
    <property type="protein sequence ID" value="GIG41794.1"/>
    <property type="molecule type" value="Genomic_DNA"/>
</dbReference>
<gene>
    <name evidence="2" type="ORF">Cph01nite_35560</name>
</gene>
<protein>
    <submittedName>
        <fullName evidence="2">Reductase</fullName>
    </submittedName>
</protein>
<dbReference type="Pfam" id="PF03358">
    <property type="entry name" value="FMN_red"/>
    <property type="match status" value="1"/>
</dbReference>
<evidence type="ECO:0000313" key="2">
    <source>
        <dbReference type="EMBL" id="GIG41794.1"/>
    </source>
</evidence>
<dbReference type="InterPro" id="IPR029039">
    <property type="entry name" value="Flavoprotein-like_sf"/>
</dbReference>
<reference evidence="2 3" key="1">
    <citation type="submission" date="2021-01" db="EMBL/GenBank/DDBJ databases">
        <title>Whole genome shotgun sequence of Cellulomonas phragmiteti NBRC 110785.</title>
        <authorList>
            <person name="Komaki H."/>
            <person name="Tamura T."/>
        </authorList>
    </citation>
    <scope>NUCLEOTIDE SEQUENCE [LARGE SCALE GENOMIC DNA]</scope>
    <source>
        <strain evidence="2 3">NBRC 110785</strain>
    </source>
</reference>